<proteinExistence type="predicted"/>
<comment type="caution">
    <text evidence="9">The sequence shown here is derived from an EMBL/GenBank/DDBJ whole genome shotgun (WGS) entry which is preliminary data.</text>
</comment>
<organism evidence="9 10">
    <name type="scientific">Paenibacillus darwinianus</name>
    <dbReference type="NCBI Taxonomy" id="1380763"/>
    <lineage>
        <taxon>Bacteria</taxon>
        <taxon>Bacillati</taxon>
        <taxon>Bacillota</taxon>
        <taxon>Bacilli</taxon>
        <taxon>Bacillales</taxon>
        <taxon>Paenibacillaceae</taxon>
        <taxon>Paenibacillus</taxon>
    </lineage>
</organism>
<keyword evidence="10" id="KW-1185">Reference proteome</keyword>
<dbReference type="GO" id="GO:0004674">
    <property type="term" value="F:protein serine/threonine kinase activity"/>
    <property type="evidence" value="ECO:0007669"/>
    <property type="project" value="UniProtKB-KW"/>
</dbReference>
<dbReference type="InterPro" id="IPR011009">
    <property type="entry name" value="Kinase-like_dom_sf"/>
</dbReference>
<dbReference type="PANTHER" id="PTHR24351">
    <property type="entry name" value="RIBOSOMAL PROTEIN S6 KINASE"/>
    <property type="match status" value="1"/>
</dbReference>
<accession>A0A9W5W7B0</accession>
<evidence type="ECO:0000256" key="3">
    <source>
        <dbReference type="ARBA" id="ARBA00022741"/>
    </source>
</evidence>
<feature type="transmembrane region" description="Helical" evidence="7">
    <location>
        <begin position="283"/>
        <end position="304"/>
    </location>
</feature>
<reference evidence="9 10" key="1">
    <citation type="submission" date="2014-02" db="EMBL/GenBank/DDBJ databases">
        <title>Genome sequence of Paenibacillus darwinianus reveals adaptive mechanisms for survival in Antarctic soils.</title>
        <authorList>
            <person name="Dsouza M."/>
            <person name="Taylor M.W."/>
            <person name="Turner S.J."/>
            <person name="Aislabie J."/>
        </authorList>
    </citation>
    <scope>NUCLEOTIDE SEQUENCE [LARGE SCALE GENOMIC DNA]</scope>
    <source>
        <strain evidence="9 10">CE1</strain>
    </source>
</reference>
<sequence length="313" mass="35204">MTTSFDLRLRPGMVLTGKWKQGRYQVVRLLGEGANGQVYLVEHRRRWYALKIGRDAVDIQSEINVLKNIRLRKAGSEPFLVAVDDYSDPAGQDYPFYVMRYVRGMPLHHFMEKEGADWFPLIGFHLLGKLAALHEAGWAFGDLKRENVLVGEYGRVELVDYGGVTASGRSVRQFTEVYDRGYWNAGSRIADGTYDLFSFGVLCVHLFESRRLLHLTQTLLPQNRLADELMKLVEGNSTLKPFAGWLNKAFNGGYANAREGAGAWQRLMHGPGVRMKRPVAPRWMTGLFAGSMAVLAATIAWMMAEGMLTLGLP</sequence>
<keyword evidence="7" id="KW-0812">Transmembrane</keyword>
<dbReference type="Proteomes" id="UP000053750">
    <property type="component" value="Unassembled WGS sequence"/>
</dbReference>
<keyword evidence="3 6" id="KW-0547">Nucleotide-binding</keyword>
<dbReference type="SMART" id="SM00220">
    <property type="entry name" value="S_TKc"/>
    <property type="match status" value="1"/>
</dbReference>
<dbReference type="Gene3D" id="1.10.510.10">
    <property type="entry name" value="Transferase(Phosphotransferase) domain 1"/>
    <property type="match status" value="1"/>
</dbReference>
<dbReference type="Pfam" id="PF00069">
    <property type="entry name" value="Pkinase"/>
    <property type="match status" value="1"/>
</dbReference>
<evidence type="ECO:0000256" key="5">
    <source>
        <dbReference type="ARBA" id="ARBA00022840"/>
    </source>
</evidence>
<evidence type="ECO:0000256" key="7">
    <source>
        <dbReference type="SAM" id="Phobius"/>
    </source>
</evidence>
<dbReference type="Gene3D" id="3.30.200.20">
    <property type="entry name" value="Phosphorylase Kinase, domain 1"/>
    <property type="match status" value="1"/>
</dbReference>
<keyword evidence="2" id="KW-0808">Transferase</keyword>
<dbReference type="EMBL" id="JFHU01000151">
    <property type="protein sequence ID" value="EXX87598.1"/>
    <property type="molecule type" value="Genomic_DNA"/>
</dbReference>
<keyword evidence="4 9" id="KW-0418">Kinase</keyword>
<dbReference type="InterPro" id="IPR017441">
    <property type="entry name" value="Protein_kinase_ATP_BS"/>
</dbReference>
<protein>
    <submittedName>
        <fullName evidence="9">Serine/threonine protein kinase</fullName>
    </submittedName>
</protein>
<dbReference type="AlphaFoldDB" id="A0A9W5W7B0"/>
<dbReference type="InterPro" id="IPR000719">
    <property type="entry name" value="Prot_kinase_dom"/>
</dbReference>
<keyword evidence="7" id="KW-1133">Transmembrane helix</keyword>
<feature type="binding site" evidence="6">
    <location>
        <position position="51"/>
    </location>
    <ligand>
        <name>ATP</name>
        <dbReference type="ChEBI" id="CHEBI:30616"/>
    </ligand>
</feature>
<evidence type="ECO:0000259" key="8">
    <source>
        <dbReference type="PROSITE" id="PS50011"/>
    </source>
</evidence>
<evidence type="ECO:0000313" key="9">
    <source>
        <dbReference type="EMBL" id="EXX87598.1"/>
    </source>
</evidence>
<keyword evidence="1 9" id="KW-0723">Serine/threonine-protein kinase</keyword>
<evidence type="ECO:0000256" key="1">
    <source>
        <dbReference type="ARBA" id="ARBA00022527"/>
    </source>
</evidence>
<gene>
    <name evidence="9" type="ORF">BG53_03875</name>
</gene>
<dbReference type="SUPFAM" id="SSF56112">
    <property type="entry name" value="Protein kinase-like (PK-like)"/>
    <property type="match status" value="1"/>
</dbReference>
<evidence type="ECO:0000313" key="10">
    <source>
        <dbReference type="Proteomes" id="UP000053750"/>
    </source>
</evidence>
<dbReference type="PROSITE" id="PS00107">
    <property type="entry name" value="PROTEIN_KINASE_ATP"/>
    <property type="match status" value="1"/>
</dbReference>
<dbReference type="GO" id="GO:0005524">
    <property type="term" value="F:ATP binding"/>
    <property type="evidence" value="ECO:0007669"/>
    <property type="project" value="UniProtKB-UniRule"/>
</dbReference>
<dbReference type="RefSeq" id="WP_036582861.1">
    <property type="nucleotide sequence ID" value="NZ_KK082259.1"/>
</dbReference>
<evidence type="ECO:0000256" key="4">
    <source>
        <dbReference type="ARBA" id="ARBA00022777"/>
    </source>
</evidence>
<name>A0A9W5W7B0_9BACL</name>
<keyword evidence="7" id="KW-0472">Membrane</keyword>
<evidence type="ECO:0000256" key="2">
    <source>
        <dbReference type="ARBA" id="ARBA00022679"/>
    </source>
</evidence>
<dbReference type="PROSITE" id="PS50011">
    <property type="entry name" value="PROTEIN_KINASE_DOM"/>
    <property type="match status" value="1"/>
</dbReference>
<keyword evidence="5 6" id="KW-0067">ATP-binding</keyword>
<evidence type="ECO:0000256" key="6">
    <source>
        <dbReference type="PROSITE-ProRule" id="PRU10141"/>
    </source>
</evidence>
<feature type="domain" description="Protein kinase" evidence="8">
    <location>
        <begin position="24"/>
        <end position="313"/>
    </location>
</feature>